<evidence type="ECO:0000313" key="1">
    <source>
        <dbReference type="EMBL" id="MBB5431195.1"/>
    </source>
</evidence>
<protein>
    <submittedName>
        <fullName evidence="1">Putative RNA-binding protein (Virulence factor B family)</fullName>
    </submittedName>
</protein>
<dbReference type="Proteomes" id="UP000572635">
    <property type="component" value="Unassembled WGS sequence"/>
</dbReference>
<sequence length="115" mass="13190">MADSPEWERTRARLRFGQRLCGTVVRVPRPGAIGIAVDVGLPVEGFVDAALLPGDAERWPAEGTEAEFEVWWAGERPRLRLKPVDPRFLRDDFDRYLQRFRPGRPEEIGRPVPLR</sequence>
<organism evidence="1 2">
    <name type="scientific">Nocardiopsis composta</name>
    <dbReference type="NCBI Taxonomy" id="157465"/>
    <lineage>
        <taxon>Bacteria</taxon>
        <taxon>Bacillati</taxon>
        <taxon>Actinomycetota</taxon>
        <taxon>Actinomycetes</taxon>
        <taxon>Streptosporangiales</taxon>
        <taxon>Nocardiopsidaceae</taxon>
        <taxon>Nocardiopsis</taxon>
    </lineage>
</organism>
<gene>
    <name evidence="1" type="ORF">HDA36_001279</name>
</gene>
<keyword evidence="2" id="KW-1185">Reference proteome</keyword>
<dbReference type="AlphaFoldDB" id="A0A7W8QJ21"/>
<evidence type="ECO:0000313" key="2">
    <source>
        <dbReference type="Proteomes" id="UP000572635"/>
    </source>
</evidence>
<proteinExistence type="predicted"/>
<dbReference type="RefSeq" id="WP_184390457.1">
    <property type="nucleotide sequence ID" value="NZ_BAAAJD010000007.1"/>
</dbReference>
<dbReference type="EMBL" id="JACHDB010000001">
    <property type="protein sequence ID" value="MBB5431195.1"/>
    <property type="molecule type" value="Genomic_DNA"/>
</dbReference>
<accession>A0A7W8QJ21</accession>
<name>A0A7W8QJ21_9ACTN</name>
<comment type="caution">
    <text evidence="1">The sequence shown here is derived from an EMBL/GenBank/DDBJ whole genome shotgun (WGS) entry which is preliminary data.</text>
</comment>
<reference evidence="1 2" key="1">
    <citation type="submission" date="2020-08" db="EMBL/GenBank/DDBJ databases">
        <title>Sequencing the genomes of 1000 actinobacteria strains.</title>
        <authorList>
            <person name="Klenk H.-P."/>
        </authorList>
    </citation>
    <scope>NUCLEOTIDE SEQUENCE [LARGE SCALE GENOMIC DNA]</scope>
    <source>
        <strain evidence="1 2">DSM 44551</strain>
    </source>
</reference>